<dbReference type="InterPro" id="IPR036259">
    <property type="entry name" value="MFS_trans_sf"/>
</dbReference>
<evidence type="ECO:0000256" key="1">
    <source>
        <dbReference type="ARBA" id="ARBA00004651"/>
    </source>
</evidence>
<dbReference type="EMBL" id="VCQV01000006">
    <property type="protein sequence ID" value="TWP37454.1"/>
    <property type="molecule type" value="Genomic_DNA"/>
</dbReference>
<dbReference type="GO" id="GO:0022857">
    <property type="term" value="F:transmembrane transporter activity"/>
    <property type="evidence" value="ECO:0007669"/>
    <property type="project" value="InterPro"/>
</dbReference>
<dbReference type="PANTHER" id="PTHR23514">
    <property type="entry name" value="BYPASS OF STOP CODON PROTEIN 6"/>
    <property type="match status" value="1"/>
</dbReference>
<dbReference type="PANTHER" id="PTHR23514:SF13">
    <property type="entry name" value="INNER MEMBRANE PROTEIN YBJJ"/>
    <property type="match status" value="1"/>
</dbReference>
<dbReference type="GO" id="GO:0005886">
    <property type="term" value="C:plasma membrane"/>
    <property type="evidence" value="ECO:0007669"/>
    <property type="project" value="UniProtKB-SubCell"/>
</dbReference>
<feature type="transmembrane region" description="Helical" evidence="5">
    <location>
        <begin position="84"/>
        <end position="101"/>
    </location>
</feature>
<feature type="transmembrane region" description="Helical" evidence="5">
    <location>
        <begin position="222"/>
        <end position="242"/>
    </location>
</feature>
<dbReference type="InterPro" id="IPR011701">
    <property type="entry name" value="MFS"/>
</dbReference>
<feature type="transmembrane region" description="Helical" evidence="5">
    <location>
        <begin position="254"/>
        <end position="275"/>
    </location>
</feature>
<gene>
    <name evidence="7" type="ORF">FGL98_06510</name>
</gene>
<dbReference type="InterPro" id="IPR051788">
    <property type="entry name" value="MFS_Transporter"/>
</dbReference>
<name>A0A563E6J5_9MICO</name>
<reference evidence="7 8" key="1">
    <citation type="submission" date="2019-05" db="EMBL/GenBank/DDBJ databases">
        <authorList>
            <person name="Lee S.D."/>
        </authorList>
    </citation>
    <scope>NUCLEOTIDE SEQUENCE [LARGE SCALE GENOMIC DNA]</scope>
    <source>
        <strain evidence="7 8">C5-26</strain>
    </source>
</reference>
<dbReference type="SUPFAM" id="SSF103473">
    <property type="entry name" value="MFS general substrate transporter"/>
    <property type="match status" value="1"/>
</dbReference>
<dbReference type="AlphaFoldDB" id="A0A563E6J5"/>
<organism evidence="7 8">
    <name type="scientific">Leekyejoonella antrihumi</name>
    <dbReference type="NCBI Taxonomy" id="1660198"/>
    <lineage>
        <taxon>Bacteria</taxon>
        <taxon>Bacillati</taxon>
        <taxon>Actinomycetota</taxon>
        <taxon>Actinomycetes</taxon>
        <taxon>Micrococcales</taxon>
        <taxon>Dermacoccaceae</taxon>
        <taxon>Leekyejoonella</taxon>
    </lineage>
</organism>
<feature type="transmembrane region" description="Helical" evidence="5">
    <location>
        <begin position="323"/>
        <end position="344"/>
    </location>
</feature>
<proteinExistence type="predicted"/>
<feature type="transmembrane region" description="Helical" evidence="5">
    <location>
        <begin position="62"/>
        <end position="78"/>
    </location>
</feature>
<evidence type="ECO:0000256" key="5">
    <source>
        <dbReference type="SAM" id="Phobius"/>
    </source>
</evidence>
<keyword evidence="2 5" id="KW-0812">Transmembrane</keyword>
<feature type="transmembrane region" description="Helical" evidence="5">
    <location>
        <begin position="188"/>
        <end position="210"/>
    </location>
</feature>
<evidence type="ECO:0000256" key="2">
    <source>
        <dbReference type="ARBA" id="ARBA00022692"/>
    </source>
</evidence>
<comment type="caution">
    <text evidence="7">The sequence shown here is derived from an EMBL/GenBank/DDBJ whole genome shotgun (WGS) entry which is preliminary data.</text>
</comment>
<evidence type="ECO:0000256" key="4">
    <source>
        <dbReference type="ARBA" id="ARBA00023136"/>
    </source>
</evidence>
<sequence length="377" mass="38768">MAGAFLVQGMVFIALTTKLPAIQDKFGLSPLAFSGLMLMLVLCAGVGSLSAEWLAPRRGSALGLRVGFVLIVIALPVLGLSGSLWGLGLAMAVYGLGLGMVDAGTNMQGVALEHDYGRPIMPTFHGAWTLGGILGTLVSLATKDLSLGASATILVVLPLLILGAPLLKVGGVIVPIGDDGAPVPWRRILLVGAAIVLFYMVDTATTTWGPTYLDKTFGASNAIVAVATLPYLLASLAARGLGDGLTARFGAAPLLRGGTLIAVVGLATVVFAPAWPLVMVGFLILGTGIAVIAPLSYSAAALIARESVDSDDPIAVRAKVDAVIARFNQFNYLGAILGSVMTGAVGNDSLRYGFAVPMILVLGILPLAKHFGNRRTR</sequence>
<feature type="domain" description="Major facilitator superfamily (MFS) profile" evidence="6">
    <location>
        <begin position="188"/>
        <end position="377"/>
    </location>
</feature>
<accession>A0A563E6J5</accession>
<dbReference type="Gene3D" id="1.20.1250.20">
    <property type="entry name" value="MFS general substrate transporter like domains"/>
    <property type="match status" value="2"/>
</dbReference>
<dbReference type="InterPro" id="IPR020846">
    <property type="entry name" value="MFS_dom"/>
</dbReference>
<keyword evidence="3 5" id="KW-1133">Transmembrane helix</keyword>
<dbReference type="Pfam" id="PF07690">
    <property type="entry name" value="MFS_1"/>
    <property type="match status" value="1"/>
</dbReference>
<feature type="transmembrane region" description="Helical" evidence="5">
    <location>
        <begin position="350"/>
        <end position="368"/>
    </location>
</feature>
<feature type="transmembrane region" description="Helical" evidence="5">
    <location>
        <begin position="122"/>
        <end position="141"/>
    </location>
</feature>
<reference evidence="7 8" key="2">
    <citation type="submission" date="2019-08" db="EMBL/GenBank/DDBJ databases">
        <title>Jejuicoccus antrihumi gen. nov., sp. nov., a new member of the family Dermacoccaceae isolated from a cave.</title>
        <authorList>
            <person name="Schumann P."/>
            <person name="Kim I.S."/>
        </authorList>
    </citation>
    <scope>NUCLEOTIDE SEQUENCE [LARGE SCALE GENOMIC DNA]</scope>
    <source>
        <strain evidence="7 8">C5-26</strain>
    </source>
</reference>
<comment type="subcellular location">
    <subcellularLocation>
        <location evidence="1">Cell membrane</location>
        <topology evidence="1">Multi-pass membrane protein</topology>
    </subcellularLocation>
</comment>
<dbReference type="Proteomes" id="UP000320244">
    <property type="component" value="Unassembled WGS sequence"/>
</dbReference>
<evidence type="ECO:0000313" key="7">
    <source>
        <dbReference type="EMBL" id="TWP37454.1"/>
    </source>
</evidence>
<dbReference type="OrthoDB" id="151222at2"/>
<evidence type="ECO:0000256" key="3">
    <source>
        <dbReference type="ARBA" id="ARBA00022989"/>
    </source>
</evidence>
<evidence type="ECO:0000259" key="6">
    <source>
        <dbReference type="PROSITE" id="PS50850"/>
    </source>
</evidence>
<protein>
    <submittedName>
        <fullName evidence="7">MFS transporter</fullName>
    </submittedName>
</protein>
<feature type="transmembrane region" description="Helical" evidence="5">
    <location>
        <begin position="281"/>
        <end position="303"/>
    </location>
</feature>
<feature type="transmembrane region" description="Helical" evidence="5">
    <location>
        <begin position="147"/>
        <end position="167"/>
    </location>
</feature>
<keyword evidence="8" id="KW-1185">Reference proteome</keyword>
<keyword evidence="4 5" id="KW-0472">Membrane</keyword>
<dbReference type="PROSITE" id="PS50850">
    <property type="entry name" value="MFS"/>
    <property type="match status" value="1"/>
</dbReference>
<evidence type="ECO:0000313" key="8">
    <source>
        <dbReference type="Proteomes" id="UP000320244"/>
    </source>
</evidence>
<feature type="transmembrane region" description="Helical" evidence="5">
    <location>
        <begin position="31"/>
        <end position="55"/>
    </location>
</feature>